<feature type="transmembrane region" description="Helical" evidence="5">
    <location>
        <begin position="34"/>
        <end position="54"/>
    </location>
</feature>
<dbReference type="EMBL" id="KT007082">
    <property type="protein sequence ID" value="AKQ05622.1"/>
    <property type="molecule type" value="Genomic_DNA"/>
</dbReference>
<dbReference type="NCBIfam" id="NF037968">
    <property type="entry name" value="SemiSWEET_2"/>
    <property type="match status" value="1"/>
</dbReference>
<sequence length="81" mass="9205">MDLIGYIAGTLIVISLIPQVIKSWKTKSTKDLSLVRYLIYVTGVVMWLIYGIVIANNPMIVMNTINLMLALSVVYLKLKYR</sequence>
<comment type="subcellular location">
    <subcellularLocation>
        <location evidence="1">Membrane</location>
        <topology evidence="1">Multi-pass membrane protein</topology>
    </subcellularLocation>
</comment>
<dbReference type="AlphaFoldDB" id="A0A0H4TG25"/>
<evidence type="ECO:0008006" key="7">
    <source>
        <dbReference type="Google" id="ProtNLM"/>
    </source>
</evidence>
<evidence type="ECO:0000256" key="4">
    <source>
        <dbReference type="ARBA" id="ARBA00023136"/>
    </source>
</evidence>
<evidence type="ECO:0000256" key="1">
    <source>
        <dbReference type="ARBA" id="ARBA00004141"/>
    </source>
</evidence>
<dbReference type="InterPro" id="IPR047662">
    <property type="entry name" value="SemiSWEET"/>
</dbReference>
<dbReference type="InterPro" id="IPR006603">
    <property type="entry name" value="PQ-loop_rpt"/>
</dbReference>
<dbReference type="Gene3D" id="1.20.1280.290">
    <property type="match status" value="1"/>
</dbReference>
<feature type="transmembrane region" description="Helical" evidence="5">
    <location>
        <begin position="6"/>
        <end position="22"/>
    </location>
</feature>
<protein>
    <recommendedName>
        <fullName evidence="7">MtN3 and saliva related transmembrane protein</fullName>
    </recommendedName>
</protein>
<feature type="transmembrane region" description="Helical" evidence="5">
    <location>
        <begin position="60"/>
        <end position="78"/>
    </location>
</feature>
<dbReference type="Pfam" id="PF04193">
    <property type="entry name" value="PQ-loop"/>
    <property type="match status" value="1"/>
</dbReference>
<dbReference type="GO" id="GO:0016020">
    <property type="term" value="C:membrane"/>
    <property type="evidence" value="ECO:0007669"/>
    <property type="project" value="UniProtKB-SubCell"/>
</dbReference>
<evidence type="ECO:0000256" key="5">
    <source>
        <dbReference type="SAM" id="Phobius"/>
    </source>
</evidence>
<reference evidence="6" key="1">
    <citation type="journal article" date="2015" name="ISME J.">
        <title>Aquifer environment selects for microbial species cohorts in sediment and groundwater.</title>
        <authorList>
            <person name="Hug L.A."/>
            <person name="Thomas B.C."/>
            <person name="Brown C.T."/>
            <person name="Frischkorn K.R."/>
            <person name="Williams K.H."/>
            <person name="Tringe S.G."/>
            <person name="Banfield J.F."/>
        </authorList>
    </citation>
    <scope>NUCLEOTIDE SEQUENCE</scope>
</reference>
<evidence type="ECO:0000256" key="2">
    <source>
        <dbReference type="ARBA" id="ARBA00022692"/>
    </source>
</evidence>
<accession>A0A0H4TG25</accession>
<evidence type="ECO:0000313" key="6">
    <source>
        <dbReference type="EMBL" id="AKQ05622.1"/>
    </source>
</evidence>
<name>A0A0H4TG25_9BACT</name>
<proteinExistence type="predicted"/>
<keyword evidence="4 5" id="KW-0472">Membrane</keyword>
<dbReference type="GO" id="GO:0051119">
    <property type="term" value="F:sugar transmembrane transporter activity"/>
    <property type="evidence" value="ECO:0007669"/>
    <property type="project" value="InterPro"/>
</dbReference>
<organism evidence="6">
    <name type="scientific">uncultured Parcubacteria bacterium Rifle_16ft_4_minimus_23790</name>
    <dbReference type="NCBI Taxonomy" id="1665136"/>
    <lineage>
        <taxon>Bacteria</taxon>
        <taxon>Candidatus Parcubacteria</taxon>
        <taxon>environmental samples</taxon>
    </lineage>
</organism>
<keyword evidence="3 5" id="KW-1133">Transmembrane helix</keyword>
<keyword evidence="2 5" id="KW-0812">Transmembrane</keyword>
<evidence type="ECO:0000256" key="3">
    <source>
        <dbReference type="ARBA" id="ARBA00022989"/>
    </source>
</evidence>